<evidence type="ECO:0000313" key="3">
    <source>
        <dbReference type="Proteomes" id="UP000075613"/>
    </source>
</evidence>
<feature type="region of interest" description="Disordered" evidence="1">
    <location>
        <begin position="1"/>
        <end position="43"/>
    </location>
</feature>
<dbReference type="EMBL" id="LRBG01000001">
    <property type="protein sequence ID" value="KXU91203.1"/>
    <property type="molecule type" value="Genomic_DNA"/>
</dbReference>
<dbReference type="AlphaFoldDB" id="A0A149Q1S8"/>
<dbReference type="PANTHER" id="PTHR39441:SF1">
    <property type="entry name" value="DUF2252 DOMAIN-CONTAINING PROTEIN"/>
    <property type="match status" value="1"/>
</dbReference>
<dbReference type="RefSeq" id="WP_062123380.1">
    <property type="nucleotide sequence ID" value="NZ_LRBG01000001.1"/>
</dbReference>
<reference evidence="2 3" key="1">
    <citation type="journal article" date="2015" name="Int. J. Syst. Evol. Microbiol.">
        <title>Burkholderia monticola sp. nov., isolated from mountain soil.</title>
        <authorList>
            <person name="Baek I."/>
            <person name="Seo B."/>
            <person name="Lee I."/>
            <person name="Yi H."/>
            <person name="Chun J."/>
        </authorList>
    </citation>
    <scope>NUCLEOTIDE SEQUENCE [LARGE SCALE GENOMIC DNA]</scope>
    <source>
        <strain evidence="2 3">JC2948</strain>
    </source>
</reference>
<dbReference type="Pfam" id="PF10009">
    <property type="entry name" value="DUF2252"/>
    <property type="match status" value="1"/>
</dbReference>
<protein>
    <recommendedName>
        <fullName evidence="4">DUF2252 domain-containing protein</fullName>
    </recommendedName>
</protein>
<evidence type="ECO:0000256" key="1">
    <source>
        <dbReference type="SAM" id="MobiDB-lite"/>
    </source>
</evidence>
<gene>
    <name evidence="2" type="ORF">CI15_01065</name>
</gene>
<organism evidence="2 3">
    <name type="scientific">Paraburkholderia monticola</name>
    <dbReference type="NCBI Taxonomy" id="1399968"/>
    <lineage>
        <taxon>Bacteria</taxon>
        <taxon>Pseudomonadati</taxon>
        <taxon>Pseudomonadota</taxon>
        <taxon>Betaproteobacteria</taxon>
        <taxon>Burkholderiales</taxon>
        <taxon>Burkholderiaceae</taxon>
        <taxon>Paraburkholderia</taxon>
    </lineage>
</organism>
<proteinExistence type="predicted"/>
<dbReference type="Proteomes" id="UP000075613">
    <property type="component" value="Unassembled WGS sequence"/>
</dbReference>
<feature type="compositionally biased region" description="Low complexity" evidence="1">
    <location>
        <begin position="1"/>
        <end position="22"/>
    </location>
</feature>
<dbReference type="InterPro" id="IPR018721">
    <property type="entry name" value="DUF2252"/>
</dbReference>
<sequence length="492" mass="54754">MSDSTAAKPNQTATQPATQPATDHADPTTLAAQQDPSTLFAGRGSLAARVDKGKTARKKMPRAQLAVCKIDDRDPIALLDASNVGRVTELIPIRYGRMVASPFAFYRGAAPLMAHDLAKLPHSDVTVQLGGDAHLANFGLFASPERRILFGPNDFDETLPGPFDWDVRRLAASFVIAARECGFAIREQRAVVRRLCATFRQRLAEFSSMDTLDVWYGQFKASSMLEIADSLEERRKELAVIEKARQQSSRTVMTHATEFVNGKLRIKDVPPLVYHVPLESPHDQKQYQSMVRRFFADYRLTLPDDRRALFDRYELVDVAIRVVGIGSVGTRCYEALFMADGACPLFLQLKEARTSVLEQYLPPSRYPNHGQRVVNGQRLLQSASDIFLGWSKMRHTGNDFYVRQLRDMKGAFDFTTFDVEDLGEYAVSCAHALAHSMAKAGDPALLSGYLGKSNAFDEAIVQFALAYAEQNEADWTVLKGAVKAGRIQVIRD</sequence>
<dbReference type="PANTHER" id="PTHR39441">
    <property type="entry name" value="DUF2252 DOMAIN-CONTAINING PROTEIN"/>
    <property type="match status" value="1"/>
</dbReference>
<keyword evidence="3" id="KW-1185">Reference proteome</keyword>
<name>A0A149Q1S8_9BURK</name>
<dbReference type="OrthoDB" id="1491115at2"/>
<accession>A0A149Q1S8</accession>
<dbReference type="STRING" id="1399968.CI15_01065"/>
<evidence type="ECO:0000313" key="2">
    <source>
        <dbReference type="EMBL" id="KXU91203.1"/>
    </source>
</evidence>
<evidence type="ECO:0008006" key="4">
    <source>
        <dbReference type="Google" id="ProtNLM"/>
    </source>
</evidence>
<comment type="caution">
    <text evidence="2">The sequence shown here is derived from an EMBL/GenBank/DDBJ whole genome shotgun (WGS) entry which is preliminary data.</text>
</comment>